<proteinExistence type="predicted"/>
<evidence type="ECO:0000313" key="2">
    <source>
        <dbReference type="EMBL" id="KAE9388928.1"/>
    </source>
</evidence>
<organism evidence="2 3">
    <name type="scientific">Gymnopus androsaceus JB14</name>
    <dbReference type="NCBI Taxonomy" id="1447944"/>
    <lineage>
        <taxon>Eukaryota</taxon>
        <taxon>Fungi</taxon>
        <taxon>Dikarya</taxon>
        <taxon>Basidiomycota</taxon>
        <taxon>Agaricomycotina</taxon>
        <taxon>Agaricomycetes</taxon>
        <taxon>Agaricomycetidae</taxon>
        <taxon>Agaricales</taxon>
        <taxon>Marasmiineae</taxon>
        <taxon>Omphalotaceae</taxon>
        <taxon>Gymnopus</taxon>
    </lineage>
</organism>
<dbReference type="Proteomes" id="UP000799118">
    <property type="component" value="Unassembled WGS sequence"/>
</dbReference>
<evidence type="ECO:0000256" key="1">
    <source>
        <dbReference type="SAM" id="MobiDB-lite"/>
    </source>
</evidence>
<keyword evidence="3" id="KW-1185">Reference proteome</keyword>
<feature type="region of interest" description="Disordered" evidence="1">
    <location>
        <begin position="157"/>
        <end position="176"/>
    </location>
</feature>
<feature type="compositionally biased region" description="Basic and acidic residues" evidence="1">
    <location>
        <begin position="165"/>
        <end position="176"/>
    </location>
</feature>
<accession>A0A6A4GTB6</accession>
<dbReference type="EMBL" id="ML769719">
    <property type="protein sequence ID" value="KAE9388928.1"/>
    <property type="molecule type" value="Genomic_DNA"/>
</dbReference>
<dbReference type="AlphaFoldDB" id="A0A6A4GTB6"/>
<gene>
    <name evidence="2" type="ORF">BT96DRAFT_1003728</name>
</gene>
<evidence type="ECO:0000313" key="3">
    <source>
        <dbReference type="Proteomes" id="UP000799118"/>
    </source>
</evidence>
<reference evidence="2" key="1">
    <citation type="journal article" date="2019" name="Environ. Microbiol.">
        <title>Fungal ecological strategies reflected in gene transcription - a case study of two litter decomposers.</title>
        <authorList>
            <person name="Barbi F."/>
            <person name="Kohler A."/>
            <person name="Barry K."/>
            <person name="Baskaran P."/>
            <person name="Daum C."/>
            <person name="Fauchery L."/>
            <person name="Ihrmark K."/>
            <person name="Kuo A."/>
            <person name="LaButti K."/>
            <person name="Lipzen A."/>
            <person name="Morin E."/>
            <person name="Grigoriev I.V."/>
            <person name="Henrissat B."/>
            <person name="Lindahl B."/>
            <person name="Martin F."/>
        </authorList>
    </citation>
    <scope>NUCLEOTIDE SEQUENCE</scope>
    <source>
        <strain evidence="2">JB14</strain>
    </source>
</reference>
<sequence length="176" mass="19066">MGWPGHNFTYLSVSEEKAASELERLAAPKVFCNGTVHAASFQPHPEKHSQDQYVTTKWDLKYSGIWKFRAVFDGDETVDFTFATLSTPSLVISGKGNDQASASALSSSAPTTVPTFFSTSLSRSSGLESALFQHTRTPPIRSQTLPSGMLVLGENGLPLSQTVPAHEKDDSMSPEE</sequence>
<protein>
    <submittedName>
        <fullName evidence="2">Uncharacterized protein</fullName>
    </submittedName>
</protein>
<name>A0A6A4GTB6_9AGAR</name>